<keyword evidence="6" id="KW-1185">Reference proteome</keyword>
<dbReference type="InterPro" id="IPR006501">
    <property type="entry name" value="Pectinesterase_inhib_dom"/>
</dbReference>
<dbReference type="InterPro" id="IPR035513">
    <property type="entry name" value="Invertase/methylesterase_inhib"/>
</dbReference>
<gene>
    <name evidence="5" type="ORF">PIB30_044752</name>
</gene>
<dbReference type="InterPro" id="IPR052421">
    <property type="entry name" value="PCW_Enzyme_Inhibitor"/>
</dbReference>
<reference evidence="5 6" key="1">
    <citation type="journal article" date="2023" name="Plants (Basel)">
        <title>Bridging the Gap: Combining Genomics and Transcriptomics Approaches to Understand Stylosanthes scabra, an Orphan Legume from the Brazilian Caatinga.</title>
        <authorList>
            <person name="Ferreira-Neto J.R.C."/>
            <person name="da Silva M.D."/>
            <person name="Binneck E."/>
            <person name="de Melo N.F."/>
            <person name="da Silva R.H."/>
            <person name="de Melo A.L.T.M."/>
            <person name="Pandolfi V."/>
            <person name="Bustamante F.O."/>
            <person name="Brasileiro-Vidal A.C."/>
            <person name="Benko-Iseppon A.M."/>
        </authorList>
    </citation>
    <scope>NUCLEOTIDE SEQUENCE [LARGE SCALE GENOMIC DNA]</scope>
    <source>
        <tissue evidence="5">Leaves</tissue>
    </source>
</reference>
<dbReference type="CDD" id="cd15796">
    <property type="entry name" value="CIF_like"/>
    <property type="match status" value="1"/>
</dbReference>
<sequence length="160" mass="17309">MAIGSECRVYHPNDDTLIESSCKQTPDPNLCLQIFNSSPRSRTADLRGLGLILVDVIKTRSISTLNKIRQLQQGASGTLKGALASCSGSYDGILRGDISVAISGIESWNFKFAEQAVTDAALQVKNCQEEFNGISSPIVDENNFVRGAANIAQVIVRLMY</sequence>
<accession>A0ABU6ZEQ5</accession>
<organism evidence="5 6">
    <name type="scientific">Stylosanthes scabra</name>
    <dbReference type="NCBI Taxonomy" id="79078"/>
    <lineage>
        <taxon>Eukaryota</taxon>
        <taxon>Viridiplantae</taxon>
        <taxon>Streptophyta</taxon>
        <taxon>Embryophyta</taxon>
        <taxon>Tracheophyta</taxon>
        <taxon>Spermatophyta</taxon>
        <taxon>Magnoliopsida</taxon>
        <taxon>eudicotyledons</taxon>
        <taxon>Gunneridae</taxon>
        <taxon>Pentapetalae</taxon>
        <taxon>rosids</taxon>
        <taxon>fabids</taxon>
        <taxon>Fabales</taxon>
        <taxon>Fabaceae</taxon>
        <taxon>Papilionoideae</taxon>
        <taxon>50 kb inversion clade</taxon>
        <taxon>dalbergioids sensu lato</taxon>
        <taxon>Dalbergieae</taxon>
        <taxon>Pterocarpus clade</taxon>
        <taxon>Stylosanthes</taxon>
    </lineage>
</organism>
<evidence type="ECO:0000256" key="2">
    <source>
        <dbReference type="ARBA" id="ARBA00023157"/>
    </source>
</evidence>
<dbReference type="PANTHER" id="PTHR36710:SF13">
    <property type="entry name" value="PUTATIVE-RELATED"/>
    <property type="match status" value="1"/>
</dbReference>
<comment type="caution">
    <text evidence="5">The sequence shown here is derived from an EMBL/GenBank/DDBJ whole genome shotgun (WGS) entry which is preliminary data.</text>
</comment>
<dbReference type="SMART" id="SM00856">
    <property type="entry name" value="PMEI"/>
    <property type="match status" value="1"/>
</dbReference>
<evidence type="ECO:0000259" key="4">
    <source>
        <dbReference type="SMART" id="SM00856"/>
    </source>
</evidence>
<evidence type="ECO:0000313" key="6">
    <source>
        <dbReference type="Proteomes" id="UP001341840"/>
    </source>
</evidence>
<dbReference type="EMBL" id="JASCZI010272129">
    <property type="protein sequence ID" value="MED6220430.1"/>
    <property type="molecule type" value="Genomic_DNA"/>
</dbReference>
<dbReference type="NCBIfam" id="TIGR01614">
    <property type="entry name" value="PME_inhib"/>
    <property type="match status" value="1"/>
</dbReference>
<proteinExistence type="inferred from homology"/>
<evidence type="ECO:0000256" key="1">
    <source>
        <dbReference type="ARBA" id="ARBA00022729"/>
    </source>
</evidence>
<dbReference type="SUPFAM" id="SSF101148">
    <property type="entry name" value="Plant invertase/pectin methylesterase inhibitor"/>
    <property type="match status" value="1"/>
</dbReference>
<dbReference type="PANTHER" id="PTHR36710">
    <property type="entry name" value="PECTINESTERASE INHIBITOR-LIKE"/>
    <property type="match status" value="1"/>
</dbReference>
<name>A0ABU6ZEQ5_9FABA</name>
<keyword evidence="2" id="KW-1015">Disulfide bond</keyword>
<dbReference type="Gene3D" id="1.20.140.40">
    <property type="entry name" value="Invertase/pectin methylesterase inhibitor family protein"/>
    <property type="match status" value="1"/>
</dbReference>
<keyword evidence="1" id="KW-0732">Signal</keyword>
<evidence type="ECO:0000313" key="5">
    <source>
        <dbReference type="EMBL" id="MED6220430.1"/>
    </source>
</evidence>
<feature type="domain" description="Pectinesterase inhibitor" evidence="4">
    <location>
        <begin position="13"/>
        <end position="155"/>
    </location>
</feature>
<dbReference type="InterPro" id="IPR034087">
    <property type="entry name" value="C/VIF1"/>
</dbReference>
<dbReference type="Pfam" id="PF04043">
    <property type="entry name" value="PMEI"/>
    <property type="match status" value="1"/>
</dbReference>
<evidence type="ECO:0000256" key="3">
    <source>
        <dbReference type="ARBA" id="ARBA00038471"/>
    </source>
</evidence>
<dbReference type="Proteomes" id="UP001341840">
    <property type="component" value="Unassembled WGS sequence"/>
</dbReference>
<protein>
    <recommendedName>
        <fullName evidence="4">Pectinesterase inhibitor domain-containing protein</fullName>
    </recommendedName>
</protein>
<comment type="similarity">
    <text evidence="3">Belongs to the PMEI family.</text>
</comment>